<accession>M3AYG3</accession>
<evidence type="ECO:0000313" key="2">
    <source>
        <dbReference type="Proteomes" id="UP000016931"/>
    </source>
</evidence>
<gene>
    <name evidence="1" type="ORF">SEPMUDRAFT_149200</name>
</gene>
<keyword evidence="2" id="KW-1185">Reference proteome</keyword>
<organism evidence="1 2">
    <name type="scientific">Sphaerulina musiva (strain SO2202)</name>
    <name type="common">Poplar stem canker fungus</name>
    <name type="synonym">Septoria musiva</name>
    <dbReference type="NCBI Taxonomy" id="692275"/>
    <lineage>
        <taxon>Eukaryota</taxon>
        <taxon>Fungi</taxon>
        <taxon>Dikarya</taxon>
        <taxon>Ascomycota</taxon>
        <taxon>Pezizomycotina</taxon>
        <taxon>Dothideomycetes</taxon>
        <taxon>Dothideomycetidae</taxon>
        <taxon>Mycosphaerellales</taxon>
        <taxon>Mycosphaerellaceae</taxon>
        <taxon>Sphaerulina</taxon>
    </lineage>
</organism>
<dbReference type="Proteomes" id="UP000016931">
    <property type="component" value="Unassembled WGS sequence"/>
</dbReference>
<dbReference type="HOGENOM" id="CLU_2544054_0_0_1"/>
<evidence type="ECO:0000313" key="1">
    <source>
        <dbReference type="EMBL" id="EMF12567.1"/>
    </source>
</evidence>
<protein>
    <submittedName>
        <fullName evidence="1">Uncharacterized protein</fullName>
    </submittedName>
</protein>
<dbReference type="AlphaFoldDB" id="M3AYG3"/>
<sequence>MVHAVTALVHSLSTRNSRLHLHVMVESRIAKYDPDMARRHSDAPRWSLDAAGHHMLRRTIASAITYDWRADRHSQWEVGGSRR</sequence>
<name>M3AYG3_SPHMS</name>
<reference evidence="1 2" key="1">
    <citation type="journal article" date="2012" name="PLoS Pathog.">
        <title>Diverse lifestyles and strategies of plant pathogenesis encoded in the genomes of eighteen Dothideomycetes fungi.</title>
        <authorList>
            <person name="Ohm R.A."/>
            <person name="Feau N."/>
            <person name="Henrissat B."/>
            <person name="Schoch C.L."/>
            <person name="Horwitz B.A."/>
            <person name="Barry K.W."/>
            <person name="Condon B.J."/>
            <person name="Copeland A.C."/>
            <person name="Dhillon B."/>
            <person name="Glaser F."/>
            <person name="Hesse C.N."/>
            <person name="Kosti I."/>
            <person name="LaButti K."/>
            <person name="Lindquist E.A."/>
            <person name="Lucas S."/>
            <person name="Salamov A.A."/>
            <person name="Bradshaw R.E."/>
            <person name="Ciuffetti L."/>
            <person name="Hamelin R.C."/>
            <person name="Kema G.H.J."/>
            <person name="Lawrence C."/>
            <person name="Scott J.A."/>
            <person name="Spatafora J.W."/>
            <person name="Turgeon B.G."/>
            <person name="de Wit P.J.G.M."/>
            <person name="Zhong S."/>
            <person name="Goodwin S.B."/>
            <person name="Grigoriev I.V."/>
        </authorList>
    </citation>
    <scope>NUCLEOTIDE SEQUENCE [LARGE SCALE GENOMIC DNA]</scope>
    <source>
        <strain evidence="1 2">SO2202</strain>
    </source>
</reference>
<proteinExistence type="predicted"/>
<dbReference type="GeneID" id="27902543"/>
<dbReference type="EMBL" id="KB456264">
    <property type="protein sequence ID" value="EMF12567.1"/>
    <property type="molecule type" value="Genomic_DNA"/>
</dbReference>
<dbReference type="RefSeq" id="XP_016760688.1">
    <property type="nucleotide sequence ID" value="XM_016905406.1"/>
</dbReference>